<proteinExistence type="predicted"/>
<dbReference type="Proteomes" id="UP000683000">
    <property type="component" value="Unassembled WGS sequence"/>
</dbReference>
<name>A0A8I3A774_9AGAM</name>
<dbReference type="EMBL" id="JAGFBS010000025">
    <property type="protein sequence ID" value="KAG6372741.1"/>
    <property type="molecule type" value="Genomic_DNA"/>
</dbReference>
<gene>
    <name evidence="1" type="ORF">JVT61DRAFT_7135</name>
</gene>
<dbReference type="AlphaFoldDB" id="A0A8I3A774"/>
<dbReference type="OrthoDB" id="2686745at2759"/>
<evidence type="ECO:0000313" key="2">
    <source>
        <dbReference type="Proteomes" id="UP000683000"/>
    </source>
</evidence>
<accession>A0A8I3A774</accession>
<sequence>MYQNSWPVSDMIMMRLKYTSSRARRHELEVTAEKVGTNTGREGGSTTGKVKRASKKVSVGNLSCLACTTLTYVTEVISIFEGLANVGHRAHRVRRSQRCGNLILF</sequence>
<comment type="caution">
    <text evidence="1">The sequence shown here is derived from an EMBL/GenBank/DDBJ whole genome shotgun (WGS) entry which is preliminary data.</text>
</comment>
<organism evidence="1 2">
    <name type="scientific">Boletus reticuloceps</name>
    <dbReference type="NCBI Taxonomy" id="495285"/>
    <lineage>
        <taxon>Eukaryota</taxon>
        <taxon>Fungi</taxon>
        <taxon>Dikarya</taxon>
        <taxon>Basidiomycota</taxon>
        <taxon>Agaricomycotina</taxon>
        <taxon>Agaricomycetes</taxon>
        <taxon>Agaricomycetidae</taxon>
        <taxon>Boletales</taxon>
        <taxon>Boletineae</taxon>
        <taxon>Boletaceae</taxon>
        <taxon>Boletoideae</taxon>
        <taxon>Boletus</taxon>
    </lineage>
</organism>
<evidence type="ECO:0000313" key="1">
    <source>
        <dbReference type="EMBL" id="KAG6372741.1"/>
    </source>
</evidence>
<protein>
    <submittedName>
        <fullName evidence="1">Uncharacterized protein</fullName>
    </submittedName>
</protein>
<reference evidence="1" key="1">
    <citation type="submission" date="2021-03" db="EMBL/GenBank/DDBJ databases">
        <title>Evolutionary innovations through gain and loss of genes in the ectomycorrhizal Boletales.</title>
        <authorList>
            <person name="Wu G."/>
            <person name="Miyauchi S."/>
            <person name="Morin E."/>
            <person name="Yang Z.-L."/>
            <person name="Xu J."/>
            <person name="Martin F.M."/>
        </authorList>
    </citation>
    <scope>NUCLEOTIDE SEQUENCE</scope>
    <source>
        <strain evidence="1">BR01</strain>
    </source>
</reference>
<keyword evidence="2" id="KW-1185">Reference proteome</keyword>